<name>W4JR16_HETIT</name>
<evidence type="ECO:0000313" key="3">
    <source>
        <dbReference type="Proteomes" id="UP000030671"/>
    </source>
</evidence>
<accession>W4JR16</accession>
<protein>
    <submittedName>
        <fullName evidence="2">Uncharacterized protein</fullName>
    </submittedName>
</protein>
<keyword evidence="3" id="KW-1185">Reference proteome</keyword>
<dbReference type="InParanoid" id="W4JR16"/>
<dbReference type="AlphaFoldDB" id="W4JR16"/>
<proteinExistence type="predicted"/>
<gene>
    <name evidence="2" type="ORF">HETIRDRAFT_412263</name>
</gene>
<evidence type="ECO:0000313" key="2">
    <source>
        <dbReference type="EMBL" id="ETW76012.1"/>
    </source>
</evidence>
<dbReference type="HOGENOM" id="CLU_2812691_0_0_1"/>
<feature type="region of interest" description="Disordered" evidence="1">
    <location>
        <begin position="41"/>
        <end position="67"/>
    </location>
</feature>
<organism evidence="2 3">
    <name type="scientific">Heterobasidion irregulare (strain TC 32-1)</name>
    <dbReference type="NCBI Taxonomy" id="747525"/>
    <lineage>
        <taxon>Eukaryota</taxon>
        <taxon>Fungi</taxon>
        <taxon>Dikarya</taxon>
        <taxon>Basidiomycota</taxon>
        <taxon>Agaricomycotina</taxon>
        <taxon>Agaricomycetes</taxon>
        <taxon>Russulales</taxon>
        <taxon>Bondarzewiaceae</taxon>
        <taxon>Heterobasidion</taxon>
        <taxon>Heterobasidion annosum species complex</taxon>
    </lineage>
</organism>
<dbReference type="GeneID" id="20673010"/>
<dbReference type="EMBL" id="KI925465">
    <property type="protein sequence ID" value="ETW76012.1"/>
    <property type="molecule type" value="Genomic_DNA"/>
</dbReference>
<sequence>MQHTWLNQHTARADIIPGAIPSTYSSSLGLREHSLIYSSRTHTHSSGDVATLLRTGHPYPSTSKISA</sequence>
<reference evidence="2 3" key="1">
    <citation type="journal article" date="2012" name="New Phytol.">
        <title>Insight into trade-off between wood decay and parasitism from the genome of a fungal forest pathogen.</title>
        <authorList>
            <person name="Olson A."/>
            <person name="Aerts A."/>
            <person name="Asiegbu F."/>
            <person name="Belbahri L."/>
            <person name="Bouzid O."/>
            <person name="Broberg A."/>
            <person name="Canback B."/>
            <person name="Coutinho P.M."/>
            <person name="Cullen D."/>
            <person name="Dalman K."/>
            <person name="Deflorio G."/>
            <person name="van Diepen L.T."/>
            <person name="Dunand C."/>
            <person name="Duplessis S."/>
            <person name="Durling M."/>
            <person name="Gonthier P."/>
            <person name="Grimwood J."/>
            <person name="Fossdal C.G."/>
            <person name="Hansson D."/>
            <person name="Henrissat B."/>
            <person name="Hietala A."/>
            <person name="Himmelstrand K."/>
            <person name="Hoffmeister D."/>
            <person name="Hogberg N."/>
            <person name="James T.Y."/>
            <person name="Karlsson M."/>
            <person name="Kohler A."/>
            <person name="Kues U."/>
            <person name="Lee Y.H."/>
            <person name="Lin Y.C."/>
            <person name="Lind M."/>
            <person name="Lindquist E."/>
            <person name="Lombard V."/>
            <person name="Lucas S."/>
            <person name="Lunden K."/>
            <person name="Morin E."/>
            <person name="Murat C."/>
            <person name="Park J."/>
            <person name="Raffaello T."/>
            <person name="Rouze P."/>
            <person name="Salamov A."/>
            <person name="Schmutz J."/>
            <person name="Solheim H."/>
            <person name="Stahlberg J."/>
            <person name="Velez H."/>
            <person name="de Vries R.P."/>
            <person name="Wiebenga A."/>
            <person name="Woodward S."/>
            <person name="Yakovlev I."/>
            <person name="Garbelotto M."/>
            <person name="Martin F."/>
            <person name="Grigoriev I.V."/>
            <person name="Stenlid J."/>
        </authorList>
    </citation>
    <scope>NUCLEOTIDE SEQUENCE [LARGE SCALE GENOMIC DNA]</scope>
    <source>
        <strain evidence="2 3">TC 32-1</strain>
    </source>
</reference>
<dbReference type="Proteomes" id="UP000030671">
    <property type="component" value="Unassembled WGS sequence"/>
</dbReference>
<evidence type="ECO:0000256" key="1">
    <source>
        <dbReference type="SAM" id="MobiDB-lite"/>
    </source>
</evidence>
<dbReference type="RefSeq" id="XP_009552237.1">
    <property type="nucleotide sequence ID" value="XM_009553942.1"/>
</dbReference>
<dbReference type="KEGG" id="hir:HETIRDRAFT_412263"/>